<dbReference type="InterPro" id="IPR000182">
    <property type="entry name" value="GNAT_dom"/>
</dbReference>
<evidence type="ECO:0000256" key="1">
    <source>
        <dbReference type="ARBA" id="ARBA00022679"/>
    </source>
</evidence>
<keyword evidence="2" id="KW-0012">Acyltransferase</keyword>
<name>A0A402CSM5_9BACT</name>
<sequence length="151" mass="16921">MTDLFIALAETEEDRVACFAIRREVFVVEQNVPAELEWDEHDAEALHILARDAHSHAPLGTARLVHYKPGIVKIGRVCVLAAARGRGVGASIMEFAWGESLRRGYTEAQLSAQVAVLDFYERLGYESFGEEFMDAGILHRMMRKSPIPPPR</sequence>
<dbReference type="SUPFAM" id="SSF55729">
    <property type="entry name" value="Acyl-CoA N-acyltransferases (Nat)"/>
    <property type="match status" value="1"/>
</dbReference>
<dbReference type="FunCoup" id="A0A402CSM5">
    <property type="interactions" value="221"/>
</dbReference>
<proteinExistence type="predicted"/>
<evidence type="ECO:0000313" key="4">
    <source>
        <dbReference type="Proteomes" id="UP000287394"/>
    </source>
</evidence>
<dbReference type="PROSITE" id="PS51186">
    <property type="entry name" value="GNAT"/>
    <property type="match status" value="1"/>
</dbReference>
<accession>A0A402CSM5</accession>
<protein>
    <submittedName>
        <fullName evidence="3">Acetyltransferase</fullName>
    </submittedName>
</protein>
<dbReference type="AlphaFoldDB" id="A0A402CSM5"/>
<gene>
    <name evidence="3" type="ORF">CCAX7_30830</name>
</gene>
<evidence type="ECO:0000256" key="2">
    <source>
        <dbReference type="ARBA" id="ARBA00023315"/>
    </source>
</evidence>
<keyword evidence="1" id="KW-0808">Transferase</keyword>
<dbReference type="EMBL" id="AP025739">
    <property type="protein sequence ID" value="BDI31032.1"/>
    <property type="molecule type" value="Genomic_DNA"/>
</dbReference>
<dbReference type="Proteomes" id="UP000287394">
    <property type="component" value="Chromosome"/>
</dbReference>
<dbReference type="RefSeq" id="WP_119320394.1">
    <property type="nucleotide sequence ID" value="NZ_AP025739.1"/>
</dbReference>
<organism evidence="3 4">
    <name type="scientific">Capsulimonas corticalis</name>
    <dbReference type="NCBI Taxonomy" id="2219043"/>
    <lineage>
        <taxon>Bacteria</taxon>
        <taxon>Bacillati</taxon>
        <taxon>Armatimonadota</taxon>
        <taxon>Armatimonadia</taxon>
        <taxon>Capsulimonadales</taxon>
        <taxon>Capsulimonadaceae</taxon>
        <taxon>Capsulimonas</taxon>
    </lineage>
</organism>
<dbReference type="GO" id="GO:0016747">
    <property type="term" value="F:acyltransferase activity, transferring groups other than amino-acyl groups"/>
    <property type="evidence" value="ECO:0007669"/>
    <property type="project" value="InterPro"/>
</dbReference>
<dbReference type="InterPro" id="IPR050832">
    <property type="entry name" value="Bact_Acetyltransf"/>
</dbReference>
<dbReference type="Gene3D" id="3.40.630.30">
    <property type="match status" value="1"/>
</dbReference>
<dbReference type="OrthoDB" id="9796171at2"/>
<dbReference type="CDD" id="cd04301">
    <property type="entry name" value="NAT_SF"/>
    <property type="match status" value="1"/>
</dbReference>
<dbReference type="KEGG" id="ccot:CCAX7_30830"/>
<dbReference type="InterPro" id="IPR016181">
    <property type="entry name" value="Acyl_CoA_acyltransferase"/>
</dbReference>
<dbReference type="PANTHER" id="PTHR43877">
    <property type="entry name" value="AMINOALKYLPHOSPHONATE N-ACETYLTRANSFERASE-RELATED-RELATED"/>
    <property type="match status" value="1"/>
</dbReference>
<dbReference type="Pfam" id="PF13673">
    <property type="entry name" value="Acetyltransf_10"/>
    <property type="match status" value="1"/>
</dbReference>
<keyword evidence="4" id="KW-1185">Reference proteome</keyword>
<reference evidence="3 4" key="1">
    <citation type="journal article" date="2019" name="Int. J. Syst. Evol. Microbiol.">
        <title>Capsulimonas corticalis gen. nov., sp. nov., an aerobic capsulated bacterium, of a novel bacterial order, Capsulimonadales ord. nov., of the class Armatimonadia of the phylum Armatimonadetes.</title>
        <authorList>
            <person name="Li J."/>
            <person name="Kudo C."/>
            <person name="Tonouchi A."/>
        </authorList>
    </citation>
    <scope>NUCLEOTIDE SEQUENCE [LARGE SCALE GENOMIC DNA]</scope>
    <source>
        <strain evidence="3 4">AX-7</strain>
    </source>
</reference>
<evidence type="ECO:0000313" key="3">
    <source>
        <dbReference type="EMBL" id="BDI31032.1"/>
    </source>
</evidence>
<dbReference type="PANTHER" id="PTHR43877:SF2">
    <property type="entry name" value="AMINOALKYLPHOSPHONATE N-ACETYLTRANSFERASE-RELATED"/>
    <property type="match status" value="1"/>
</dbReference>